<name>A0A9D9IY37_9BACT</name>
<comment type="caution">
    <text evidence="2">The sequence shown here is derived from an EMBL/GenBank/DDBJ whole genome shotgun (WGS) entry which is preliminary data.</text>
</comment>
<reference evidence="2" key="2">
    <citation type="journal article" date="2021" name="PeerJ">
        <title>Extensive microbial diversity within the chicken gut microbiome revealed by metagenomics and culture.</title>
        <authorList>
            <person name="Gilroy R."/>
            <person name="Ravi A."/>
            <person name="Getino M."/>
            <person name="Pursley I."/>
            <person name="Horton D.L."/>
            <person name="Alikhan N.F."/>
            <person name="Baker D."/>
            <person name="Gharbi K."/>
            <person name="Hall N."/>
            <person name="Watson M."/>
            <person name="Adriaenssens E.M."/>
            <person name="Foster-Nyarko E."/>
            <person name="Jarju S."/>
            <person name="Secka A."/>
            <person name="Antonio M."/>
            <person name="Oren A."/>
            <person name="Chaudhuri R.R."/>
            <person name="La Ragione R."/>
            <person name="Hildebrand F."/>
            <person name="Pallen M.J."/>
        </authorList>
    </citation>
    <scope>NUCLEOTIDE SEQUENCE</scope>
    <source>
        <strain evidence="2">B3-2255</strain>
    </source>
</reference>
<protein>
    <submittedName>
        <fullName evidence="2">Uncharacterized protein</fullName>
    </submittedName>
</protein>
<organism evidence="2 3">
    <name type="scientific">Candidatus Merdivivens faecigallinarum</name>
    <dbReference type="NCBI Taxonomy" id="2840871"/>
    <lineage>
        <taxon>Bacteria</taxon>
        <taxon>Pseudomonadati</taxon>
        <taxon>Bacteroidota</taxon>
        <taxon>Bacteroidia</taxon>
        <taxon>Bacteroidales</taxon>
        <taxon>Muribaculaceae</taxon>
        <taxon>Muribaculaceae incertae sedis</taxon>
        <taxon>Candidatus Merdivivens</taxon>
    </lineage>
</organism>
<evidence type="ECO:0000313" key="2">
    <source>
        <dbReference type="EMBL" id="MBO8481094.1"/>
    </source>
</evidence>
<proteinExistence type="predicted"/>
<evidence type="ECO:0000256" key="1">
    <source>
        <dbReference type="SAM" id="MobiDB-lite"/>
    </source>
</evidence>
<dbReference type="EMBL" id="JADILY010000018">
    <property type="protein sequence ID" value="MBO8481094.1"/>
    <property type="molecule type" value="Genomic_DNA"/>
</dbReference>
<feature type="compositionally biased region" description="Basic residues" evidence="1">
    <location>
        <begin position="1"/>
        <end position="11"/>
    </location>
</feature>
<sequence length="79" mass="9292">MVPHRNRKGRQGNRTQDFTGRDNPIADFRACPDFLRGKVNHFATNLWHFPHGKSDYQHFIHILLGKVNRISTNSRHFPL</sequence>
<feature type="region of interest" description="Disordered" evidence="1">
    <location>
        <begin position="1"/>
        <end position="23"/>
    </location>
</feature>
<dbReference type="AlphaFoldDB" id="A0A9D9IY37"/>
<reference evidence="2" key="1">
    <citation type="submission" date="2020-10" db="EMBL/GenBank/DDBJ databases">
        <authorList>
            <person name="Gilroy R."/>
        </authorList>
    </citation>
    <scope>NUCLEOTIDE SEQUENCE</scope>
    <source>
        <strain evidence="2">B3-2255</strain>
    </source>
</reference>
<dbReference type="Proteomes" id="UP000823772">
    <property type="component" value="Unassembled WGS sequence"/>
</dbReference>
<gene>
    <name evidence="2" type="ORF">IAC87_00940</name>
</gene>
<evidence type="ECO:0000313" key="3">
    <source>
        <dbReference type="Proteomes" id="UP000823772"/>
    </source>
</evidence>
<accession>A0A9D9IY37</accession>